<dbReference type="CDD" id="cd00082">
    <property type="entry name" value="HisKA"/>
    <property type="match status" value="1"/>
</dbReference>
<dbReference type="GO" id="GO:0006355">
    <property type="term" value="P:regulation of DNA-templated transcription"/>
    <property type="evidence" value="ECO:0007669"/>
    <property type="project" value="InterPro"/>
</dbReference>
<evidence type="ECO:0000259" key="15">
    <source>
        <dbReference type="PROSITE" id="PS50113"/>
    </source>
</evidence>
<dbReference type="PANTHER" id="PTHR43047">
    <property type="entry name" value="TWO-COMPONENT HISTIDINE PROTEIN KINASE"/>
    <property type="match status" value="1"/>
</dbReference>
<feature type="domain" description="PAC" evidence="15">
    <location>
        <begin position="86"/>
        <end position="137"/>
    </location>
</feature>
<dbReference type="EC" id="2.7.13.3" evidence="3"/>
<dbReference type="SMART" id="SM00091">
    <property type="entry name" value="PAS"/>
    <property type="match status" value="4"/>
</dbReference>
<evidence type="ECO:0000256" key="12">
    <source>
        <dbReference type="ARBA" id="ARBA00074306"/>
    </source>
</evidence>
<dbReference type="Pfam" id="PF00512">
    <property type="entry name" value="HisKA"/>
    <property type="match status" value="1"/>
</dbReference>
<evidence type="ECO:0000256" key="2">
    <source>
        <dbReference type="ARBA" id="ARBA00006402"/>
    </source>
</evidence>
<dbReference type="Pfam" id="PF08448">
    <property type="entry name" value="PAS_4"/>
    <property type="match status" value="1"/>
</dbReference>
<keyword evidence="5" id="KW-0808">Transferase</keyword>
<accession>A0A4P8XLT5</accession>
<dbReference type="InterPro" id="IPR003661">
    <property type="entry name" value="HisK_dim/P_dom"/>
</dbReference>
<dbReference type="Proteomes" id="UP000300879">
    <property type="component" value="Chromosome"/>
</dbReference>
<dbReference type="CDD" id="cd16922">
    <property type="entry name" value="HATPase_EvgS-ArcB-TorS-like"/>
    <property type="match status" value="1"/>
</dbReference>
<dbReference type="SUPFAM" id="SSF55874">
    <property type="entry name" value="ATPase domain of HSP90 chaperone/DNA topoisomerase II/histidine kinase"/>
    <property type="match status" value="1"/>
</dbReference>
<evidence type="ECO:0000313" key="16">
    <source>
        <dbReference type="EMBL" id="QCT03732.1"/>
    </source>
</evidence>
<feature type="domain" description="Histidine kinase" evidence="13">
    <location>
        <begin position="534"/>
        <end position="756"/>
    </location>
</feature>
<dbReference type="InterPro" id="IPR003594">
    <property type="entry name" value="HATPase_dom"/>
</dbReference>
<dbReference type="Gene3D" id="1.10.287.130">
    <property type="match status" value="1"/>
</dbReference>
<reference evidence="16 17" key="1">
    <citation type="submission" date="2019-05" db="EMBL/GenBank/DDBJ databases">
        <authorList>
            <person name="Chen C."/>
        </authorList>
    </citation>
    <scope>NUCLEOTIDE SEQUENCE [LARGE SCALE GENOMIC DNA]</scope>
    <source>
        <strain evidence="16 17">HB172198</strain>
    </source>
</reference>
<comment type="subunit">
    <text evidence="10">At low DSF concentrations, interacts with RpfF.</text>
</comment>
<evidence type="ECO:0000256" key="3">
    <source>
        <dbReference type="ARBA" id="ARBA00012438"/>
    </source>
</evidence>
<protein>
    <recommendedName>
        <fullName evidence="12">Circadian input-output histidine kinase CikA</fullName>
        <ecNumber evidence="3">2.7.13.3</ecNumber>
    </recommendedName>
    <alternativeName>
        <fullName evidence="11">Sensory/regulatory protein RpfC</fullName>
    </alternativeName>
</protein>
<dbReference type="Pfam" id="PF02518">
    <property type="entry name" value="HATPase_c"/>
    <property type="match status" value="1"/>
</dbReference>
<dbReference type="GO" id="GO:0000155">
    <property type="term" value="F:phosphorelay sensor kinase activity"/>
    <property type="evidence" value="ECO:0007669"/>
    <property type="project" value="InterPro"/>
</dbReference>
<feature type="domain" description="PAC" evidence="15">
    <location>
        <begin position="338"/>
        <end position="389"/>
    </location>
</feature>
<evidence type="ECO:0000256" key="4">
    <source>
        <dbReference type="ARBA" id="ARBA00022553"/>
    </source>
</evidence>
<dbReference type="Pfam" id="PF13426">
    <property type="entry name" value="PAS_9"/>
    <property type="match status" value="1"/>
</dbReference>
<dbReference type="FunFam" id="3.30.565.10:FF:000010">
    <property type="entry name" value="Sensor histidine kinase RcsC"/>
    <property type="match status" value="1"/>
</dbReference>
<evidence type="ECO:0000256" key="10">
    <source>
        <dbReference type="ARBA" id="ARBA00064003"/>
    </source>
</evidence>
<dbReference type="KEGG" id="palo:E6C60_3021"/>
<keyword evidence="6" id="KW-0547">Nucleotide-binding</keyword>
<dbReference type="PROSITE" id="PS50113">
    <property type="entry name" value="PAC"/>
    <property type="match status" value="3"/>
</dbReference>
<evidence type="ECO:0000256" key="1">
    <source>
        <dbReference type="ARBA" id="ARBA00000085"/>
    </source>
</evidence>
<dbReference type="SMART" id="SM00387">
    <property type="entry name" value="HATPase_c"/>
    <property type="match status" value="1"/>
</dbReference>
<dbReference type="SMART" id="SM00086">
    <property type="entry name" value="PAC"/>
    <property type="match status" value="4"/>
</dbReference>
<dbReference type="NCBIfam" id="TIGR00229">
    <property type="entry name" value="sensory_box"/>
    <property type="match status" value="4"/>
</dbReference>
<dbReference type="InterPro" id="IPR005467">
    <property type="entry name" value="His_kinase_dom"/>
</dbReference>
<dbReference type="Pfam" id="PF08447">
    <property type="entry name" value="PAS_3"/>
    <property type="match status" value="1"/>
</dbReference>
<dbReference type="InterPro" id="IPR013767">
    <property type="entry name" value="PAS_fold"/>
</dbReference>
<dbReference type="GO" id="GO:0009927">
    <property type="term" value="F:histidine phosphotransfer kinase activity"/>
    <property type="evidence" value="ECO:0007669"/>
    <property type="project" value="TreeGrafter"/>
</dbReference>
<dbReference type="GO" id="GO:0005524">
    <property type="term" value="F:ATP binding"/>
    <property type="evidence" value="ECO:0007669"/>
    <property type="project" value="UniProtKB-KW"/>
</dbReference>
<dbReference type="InterPro" id="IPR035965">
    <property type="entry name" value="PAS-like_dom_sf"/>
</dbReference>
<dbReference type="Gene3D" id="3.30.450.20">
    <property type="entry name" value="PAS domain"/>
    <property type="match status" value="4"/>
</dbReference>
<dbReference type="OrthoDB" id="9815750at2"/>
<gene>
    <name evidence="16" type="ORF">E6C60_3021</name>
</gene>
<comment type="similarity">
    <text evidence="2">In the N-terminal section; belongs to the phytochrome family.</text>
</comment>
<feature type="domain" description="PAC" evidence="15">
    <location>
        <begin position="213"/>
        <end position="265"/>
    </location>
</feature>
<dbReference type="SUPFAM" id="SSF47384">
    <property type="entry name" value="Homodimeric domain of signal transducing histidine kinase"/>
    <property type="match status" value="1"/>
</dbReference>
<evidence type="ECO:0000256" key="6">
    <source>
        <dbReference type="ARBA" id="ARBA00022741"/>
    </source>
</evidence>
<evidence type="ECO:0000256" key="11">
    <source>
        <dbReference type="ARBA" id="ARBA00068150"/>
    </source>
</evidence>
<dbReference type="CDD" id="cd00130">
    <property type="entry name" value="PAS"/>
    <property type="match status" value="4"/>
</dbReference>
<keyword evidence="7" id="KW-0418">Kinase</keyword>
<dbReference type="InterPro" id="IPR000014">
    <property type="entry name" value="PAS"/>
</dbReference>
<keyword evidence="9" id="KW-0902">Two-component regulatory system</keyword>
<dbReference type="PROSITE" id="PS50112">
    <property type="entry name" value="PAS"/>
    <property type="match status" value="4"/>
</dbReference>
<keyword evidence="17" id="KW-1185">Reference proteome</keyword>
<dbReference type="SUPFAM" id="SSF55785">
    <property type="entry name" value="PYP-like sensor domain (PAS domain)"/>
    <property type="match status" value="4"/>
</dbReference>
<evidence type="ECO:0000256" key="8">
    <source>
        <dbReference type="ARBA" id="ARBA00022840"/>
    </source>
</evidence>
<proteinExistence type="inferred from homology"/>
<evidence type="ECO:0000259" key="14">
    <source>
        <dbReference type="PROSITE" id="PS50112"/>
    </source>
</evidence>
<feature type="domain" description="PAS" evidence="14">
    <location>
        <begin position="138"/>
        <end position="210"/>
    </location>
</feature>
<keyword evidence="8" id="KW-0067">ATP-binding</keyword>
<comment type="catalytic activity">
    <reaction evidence="1">
        <text>ATP + protein L-histidine = ADP + protein N-phospho-L-histidine.</text>
        <dbReference type="EC" id="2.7.13.3"/>
    </reaction>
</comment>
<dbReference type="InterPro" id="IPR013656">
    <property type="entry name" value="PAS_4"/>
</dbReference>
<dbReference type="GO" id="GO:0005886">
    <property type="term" value="C:plasma membrane"/>
    <property type="evidence" value="ECO:0007669"/>
    <property type="project" value="TreeGrafter"/>
</dbReference>
<dbReference type="RefSeq" id="WP_138226563.1">
    <property type="nucleotide sequence ID" value="NZ_CP040396.1"/>
</dbReference>
<feature type="domain" description="PAS" evidence="14">
    <location>
        <begin position="266"/>
        <end position="336"/>
    </location>
</feature>
<dbReference type="AlphaFoldDB" id="A0A4P8XLT5"/>
<sequence>MIQNNQVLEQLISEGSAYRSLYMNHPDAIYIMDTKGAYLDANPSTEKLTGYSREEFLQSSPKDFLAETAQDHRSSKMREALKGSPQDYETVFTHRDGSIREVHVTYVPIIVQQETIGVYGIARDVTEEKRAQLRLWESENKFKIIAEHSMDFISLHEPSAEARYTYASPASLKLLGYEPEELIGTSAYDYQHPDDRILVVQYLKKILDRDGMYTVSYRLKHKEGHYVWMESTGRFIYDQTGQVKQIVAVTRDITEQREARLKLEESEQRYKSLVEFNPSSVYSFDLDGNYQSANKQLEALTGYTHAELVSMSFHKQIKESDLPHTLKHFNLARDGHPQYYECTIIRKDGEERRIHVTNVPIIINGNIVGVYGIAMDITERIHYLRQLEELSSRHSLILNSVMEGIYGLDKEGQAIFVNPAGSRMLGFTPEEFMGSAQHDVIHHTRADGLHHDIEDCPIHQTLRDGLPRLIHEDVFWRKDGSSFLVSYHTNPIYDQGELKGAVVVFNDITTEREILKAKESAEQTARAKSEFMAVMSHEIRTPMNGMIGMADLLMDSGLTEEQQQYAEVLKSSSESLLSILNDILDFSKIEAGKMQLAPSVFELSPLVHDVVSLFQSQASDKGLALDMAMKENVPQIIHADAQRVKQILVNLVGNAVKFTEQGRISIHVETVSRRTDGMAVLKFMVSDTGVGVPEGKLDELFKSFSQLHPVMNRKYGGTGLGLAICKQLVELMGGSIFVDSKEGEGSTFEFLLPVETVEA</sequence>
<evidence type="ECO:0000256" key="7">
    <source>
        <dbReference type="ARBA" id="ARBA00022777"/>
    </source>
</evidence>
<name>A0A4P8XLT5_9BACL</name>
<evidence type="ECO:0000313" key="17">
    <source>
        <dbReference type="Proteomes" id="UP000300879"/>
    </source>
</evidence>
<dbReference type="Pfam" id="PF00989">
    <property type="entry name" value="PAS"/>
    <property type="match status" value="1"/>
</dbReference>
<dbReference type="PANTHER" id="PTHR43047:SF72">
    <property type="entry name" value="OSMOSENSING HISTIDINE PROTEIN KINASE SLN1"/>
    <property type="match status" value="1"/>
</dbReference>
<dbReference type="InterPro" id="IPR013655">
    <property type="entry name" value="PAS_fold_3"/>
</dbReference>
<feature type="domain" description="PAS" evidence="14">
    <location>
        <begin position="390"/>
        <end position="465"/>
    </location>
</feature>
<dbReference type="InterPro" id="IPR001610">
    <property type="entry name" value="PAC"/>
</dbReference>
<dbReference type="InterPro" id="IPR036097">
    <property type="entry name" value="HisK_dim/P_sf"/>
</dbReference>
<dbReference type="EMBL" id="CP040396">
    <property type="protein sequence ID" value="QCT03732.1"/>
    <property type="molecule type" value="Genomic_DNA"/>
</dbReference>
<evidence type="ECO:0000256" key="5">
    <source>
        <dbReference type="ARBA" id="ARBA00022679"/>
    </source>
</evidence>
<evidence type="ECO:0000256" key="9">
    <source>
        <dbReference type="ARBA" id="ARBA00023012"/>
    </source>
</evidence>
<dbReference type="PROSITE" id="PS50109">
    <property type="entry name" value="HIS_KIN"/>
    <property type="match status" value="1"/>
</dbReference>
<keyword evidence="4" id="KW-0597">Phosphoprotein</keyword>
<organism evidence="16 17">
    <name type="scientific">Paenibacillus algicola</name>
    <dbReference type="NCBI Taxonomy" id="2565926"/>
    <lineage>
        <taxon>Bacteria</taxon>
        <taxon>Bacillati</taxon>
        <taxon>Bacillota</taxon>
        <taxon>Bacilli</taxon>
        <taxon>Bacillales</taxon>
        <taxon>Paenibacillaceae</taxon>
        <taxon>Paenibacillus</taxon>
    </lineage>
</organism>
<dbReference type="Gene3D" id="3.30.565.10">
    <property type="entry name" value="Histidine kinase-like ATPase, C-terminal domain"/>
    <property type="match status" value="1"/>
</dbReference>
<dbReference type="InterPro" id="IPR036890">
    <property type="entry name" value="HATPase_C_sf"/>
</dbReference>
<evidence type="ECO:0000259" key="13">
    <source>
        <dbReference type="PROSITE" id="PS50109"/>
    </source>
</evidence>
<dbReference type="PRINTS" id="PR00344">
    <property type="entry name" value="BCTRLSENSOR"/>
</dbReference>
<dbReference type="InterPro" id="IPR004358">
    <property type="entry name" value="Sig_transdc_His_kin-like_C"/>
</dbReference>
<dbReference type="FunFam" id="1.10.287.130:FF:000002">
    <property type="entry name" value="Two-component osmosensing histidine kinase"/>
    <property type="match status" value="1"/>
</dbReference>
<dbReference type="SMART" id="SM00388">
    <property type="entry name" value="HisKA"/>
    <property type="match status" value="1"/>
</dbReference>
<feature type="domain" description="PAS" evidence="14">
    <location>
        <begin position="14"/>
        <end position="84"/>
    </location>
</feature>
<dbReference type="InterPro" id="IPR000700">
    <property type="entry name" value="PAS-assoc_C"/>
</dbReference>